<dbReference type="Proteomes" id="UP001499984">
    <property type="component" value="Unassembled WGS sequence"/>
</dbReference>
<evidence type="ECO:0000313" key="1">
    <source>
        <dbReference type="EMBL" id="GAA4090764.1"/>
    </source>
</evidence>
<organism evidence="1 2">
    <name type="scientific">Streptomyces shaanxiensis</name>
    <dbReference type="NCBI Taxonomy" id="653357"/>
    <lineage>
        <taxon>Bacteria</taxon>
        <taxon>Bacillati</taxon>
        <taxon>Actinomycetota</taxon>
        <taxon>Actinomycetes</taxon>
        <taxon>Kitasatosporales</taxon>
        <taxon>Streptomycetaceae</taxon>
        <taxon>Streptomyces</taxon>
    </lineage>
</organism>
<gene>
    <name evidence="1" type="ORF">GCM10022233_87620</name>
</gene>
<proteinExistence type="predicted"/>
<evidence type="ECO:0000313" key="2">
    <source>
        <dbReference type="Proteomes" id="UP001499984"/>
    </source>
</evidence>
<accession>A0ABP7WK81</accession>
<protein>
    <submittedName>
        <fullName evidence="1">Uncharacterized protein</fullName>
    </submittedName>
</protein>
<reference evidence="2" key="1">
    <citation type="journal article" date="2019" name="Int. J. Syst. Evol. Microbiol.">
        <title>The Global Catalogue of Microorganisms (GCM) 10K type strain sequencing project: providing services to taxonomists for standard genome sequencing and annotation.</title>
        <authorList>
            <consortium name="The Broad Institute Genomics Platform"/>
            <consortium name="The Broad Institute Genome Sequencing Center for Infectious Disease"/>
            <person name="Wu L."/>
            <person name="Ma J."/>
        </authorList>
    </citation>
    <scope>NUCLEOTIDE SEQUENCE [LARGE SCALE GENOMIC DNA]</scope>
    <source>
        <strain evidence="2">JCM 16925</strain>
    </source>
</reference>
<keyword evidence="2" id="KW-1185">Reference proteome</keyword>
<dbReference type="EMBL" id="BAAAZY010000042">
    <property type="protein sequence ID" value="GAA4090764.1"/>
    <property type="molecule type" value="Genomic_DNA"/>
</dbReference>
<sequence>MFHPSSSPVVDGVLRLLLRAEVRLATSSAVRDEKAGALVAAVGDDRGSAAGPVDAGLRQRPAVVAAAGQRDAEIVAATGQLPDATAIDCVM</sequence>
<comment type="caution">
    <text evidence="1">The sequence shown here is derived from an EMBL/GenBank/DDBJ whole genome shotgun (WGS) entry which is preliminary data.</text>
</comment>
<name>A0ABP7WK81_9ACTN</name>